<dbReference type="GO" id="GO:0006783">
    <property type="term" value="P:heme biosynthetic process"/>
    <property type="evidence" value="ECO:0007669"/>
    <property type="project" value="UniProtKB-UniRule"/>
</dbReference>
<dbReference type="CDD" id="cd03411">
    <property type="entry name" value="Ferrochelatase_N"/>
    <property type="match status" value="1"/>
</dbReference>
<keyword evidence="4 7" id="KW-0456">Lyase</keyword>
<dbReference type="CDD" id="cd00419">
    <property type="entry name" value="Ferrochelatase_C"/>
    <property type="match status" value="1"/>
</dbReference>
<evidence type="ECO:0000256" key="7">
    <source>
        <dbReference type="HAMAP-Rule" id="MF_00323"/>
    </source>
</evidence>
<dbReference type="PANTHER" id="PTHR11108">
    <property type="entry name" value="FERROCHELATASE"/>
    <property type="match status" value="1"/>
</dbReference>
<dbReference type="GO" id="GO:0005737">
    <property type="term" value="C:cytoplasm"/>
    <property type="evidence" value="ECO:0007669"/>
    <property type="project" value="UniProtKB-SubCell"/>
</dbReference>
<dbReference type="Pfam" id="PF00762">
    <property type="entry name" value="Ferrochelatase"/>
    <property type="match status" value="1"/>
</dbReference>
<feature type="binding site" evidence="7">
    <location>
        <position position="317"/>
    </location>
    <ligand>
        <name>Fe(2+)</name>
        <dbReference type="ChEBI" id="CHEBI:29033"/>
    </ligand>
</feature>
<comment type="catalytic activity">
    <reaction evidence="6">
        <text>Fe-coproporphyrin III + 2 H(+) = coproporphyrin III + Fe(2+)</text>
        <dbReference type="Rhea" id="RHEA:49572"/>
        <dbReference type="ChEBI" id="CHEBI:15378"/>
        <dbReference type="ChEBI" id="CHEBI:29033"/>
        <dbReference type="ChEBI" id="CHEBI:68438"/>
        <dbReference type="ChEBI" id="CHEBI:131725"/>
        <dbReference type="EC" id="4.99.1.9"/>
    </reaction>
    <physiologicalReaction direction="right-to-left" evidence="6">
        <dbReference type="Rhea" id="RHEA:49574"/>
    </physiologicalReaction>
</comment>
<dbReference type="InterPro" id="IPR033659">
    <property type="entry name" value="Ferrochelatase_N"/>
</dbReference>
<keyword evidence="11" id="KW-1185">Reference proteome</keyword>
<name>A0A2D2ASM4_9CAUL</name>
<organism evidence="10 11">
    <name type="scientific">Caulobacter mirabilis</name>
    <dbReference type="NCBI Taxonomy" id="69666"/>
    <lineage>
        <taxon>Bacteria</taxon>
        <taxon>Pseudomonadati</taxon>
        <taxon>Pseudomonadota</taxon>
        <taxon>Alphaproteobacteria</taxon>
        <taxon>Caulobacterales</taxon>
        <taxon>Caulobacteraceae</taxon>
        <taxon>Caulobacter</taxon>
    </lineage>
</organism>
<keyword evidence="7 8" id="KW-0963">Cytoplasm</keyword>
<keyword evidence="2 7" id="KW-0408">Iron</keyword>
<dbReference type="OrthoDB" id="9809741at2"/>
<evidence type="ECO:0000256" key="1">
    <source>
        <dbReference type="ARBA" id="ARBA00007718"/>
    </source>
</evidence>
<dbReference type="GO" id="GO:0004325">
    <property type="term" value="F:ferrochelatase activity"/>
    <property type="evidence" value="ECO:0007669"/>
    <property type="project" value="UniProtKB-UniRule"/>
</dbReference>
<dbReference type="SUPFAM" id="SSF53800">
    <property type="entry name" value="Chelatase"/>
    <property type="match status" value="1"/>
</dbReference>
<dbReference type="KEGG" id="cmb:CSW64_00500"/>
<evidence type="ECO:0000256" key="4">
    <source>
        <dbReference type="ARBA" id="ARBA00023239"/>
    </source>
</evidence>
<keyword evidence="7" id="KW-0479">Metal-binding</keyword>
<dbReference type="PANTHER" id="PTHR11108:SF1">
    <property type="entry name" value="FERROCHELATASE, MITOCHONDRIAL"/>
    <property type="match status" value="1"/>
</dbReference>
<feature type="region of interest" description="Disordered" evidence="9">
    <location>
        <begin position="12"/>
        <end position="34"/>
    </location>
</feature>
<dbReference type="NCBIfam" id="TIGR00109">
    <property type="entry name" value="hemH"/>
    <property type="match status" value="1"/>
</dbReference>
<feature type="binding site" evidence="7">
    <location>
        <position position="234"/>
    </location>
    <ligand>
        <name>Fe(2+)</name>
        <dbReference type="ChEBI" id="CHEBI:29033"/>
    </ligand>
</feature>
<evidence type="ECO:0000313" key="10">
    <source>
        <dbReference type="EMBL" id="ATQ40991.1"/>
    </source>
</evidence>
<evidence type="ECO:0000256" key="9">
    <source>
        <dbReference type="SAM" id="MobiDB-lite"/>
    </source>
</evidence>
<evidence type="ECO:0000256" key="5">
    <source>
        <dbReference type="ARBA" id="ARBA00023244"/>
    </source>
</evidence>
<dbReference type="Gene3D" id="3.40.50.1400">
    <property type="match status" value="2"/>
</dbReference>
<dbReference type="Proteomes" id="UP000228945">
    <property type="component" value="Chromosome"/>
</dbReference>
<gene>
    <name evidence="7 10" type="primary">hemH</name>
    <name evidence="10" type="ORF">CSW64_00500</name>
</gene>
<evidence type="ECO:0000256" key="6">
    <source>
        <dbReference type="ARBA" id="ARBA00024536"/>
    </source>
</evidence>
<comment type="function">
    <text evidence="7 8">Catalyzes the ferrous insertion into protoporphyrin IX.</text>
</comment>
<dbReference type="AlphaFoldDB" id="A0A2D2ASM4"/>
<protein>
    <recommendedName>
        <fullName evidence="7 8">Ferrochelatase</fullName>
        <ecNumber evidence="7 8">4.98.1.1</ecNumber>
    </recommendedName>
    <alternativeName>
        <fullName evidence="7">Heme synthase</fullName>
    </alternativeName>
    <alternativeName>
        <fullName evidence="7">Protoheme ferro-lyase</fullName>
    </alternativeName>
</protein>
<dbReference type="PROSITE" id="PS00534">
    <property type="entry name" value="FERROCHELATASE"/>
    <property type="match status" value="1"/>
</dbReference>
<evidence type="ECO:0000313" key="11">
    <source>
        <dbReference type="Proteomes" id="UP000228945"/>
    </source>
</evidence>
<proteinExistence type="inferred from homology"/>
<comment type="pathway">
    <text evidence="7 8">Porphyrin-containing compound metabolism; protoheme biosynthesis; protoheme from protoporphyrin-IX: step 1/1.</text>
</comment>
<evidence type="ECO:0000256" key="2">
    <source>
        <dbReference type="ARBA" id="ARBA00023004"/>
    </source>
</evidence>
<comment type="similarity">
    <text evidence="1 7 8">Belongs to the ferrochelatase family.</text>
</comment>
<keyword evidence="3 7" id="KW-0350">Heme biosynthesis</keyword>
<dbReference type="EMBL" id="CP024201">
    <property type="protein sequence ID" value="ATQ40991.1"/>
    <property type="molecule type" value="Genomic_DNA"/>
</dbReference>
<comment type="catalytic activity">
    <reaction evidence="7 8">
        <text>heme b + 2 H(+) = protoporphyrin IX + Fe(2+)</text>
        <dbReference type="Rhea" id="RHEA:22584"/>
        <dbReference type="ChEBI" id="CHEBI:15378"/>
        <dbReference type="ChEBI" id="CHEBI:29033"/>
        <dbReference type="ChEBI" id="CHEBI:57306"/>
        <dbReference type="ChEBI" id="CHEBI:60344"/>
        <dbReference type="EC" id="4.98.1.1"/>
    </reaction>
</comment>
<accession>A0A2D2ASM4</accession>
<comment type="subcellular location">
    <subcellularLocation>
        <location evidence="7 8">Cytoplasm</location>
    </subcellularLocation>
</comment>
<evidence type="ECO:0000256" key="8">
    <source>
        <dbReference type="RuleBase" id="RU000607"/>
    </source>
</evidence>
<dbReference type="InterPro" id="IPR033644">
    <property type="entry name" value="Ferrochelatase_C"/>
</dbReference>
<sequence>MGLWSLHLQSRPRDPARYADPPCRTGSEEGHRPVNAAGQVLGGRKIAVVLLNLGGPNGPDAVKPFLFNLFNDPAIIDLPGILRTPLARLIAARREEMAKANYAIMGGGSPLLPETEKQSAVLQAELGARLAKDQVRCFIAMRYWHPLTEETAAAVATFGPDEVVLLPLYPQYSTTTTASSIKAWAKAYKGSGTVRTVCCYPDEPGLVEAHARSILKTHKAMGSPGPLRLLFSAHGLPQKVIDAGDPYQRQVERTCAAVVERLGATWASDWDWRVCYQSRVGPLKWIGPSTVEAIQAAGAEGRGVLISPIAFVSEHVETLVELDHEYADLARSLALPFYLRAPAIGADLAFIEGLADLTIEALESETVASPATACDPALKNGLCRGSAA</sequence>
<dbReference type="UniPathway" id="UPA00252">
    <property type="reaction ID" value="UER00325"/>
</dbReference>
<keyword evidence="5 7" id="KW-0627">Porphyrin biosynthesis</keyword>
<dbReference type="InterPro" id="IPR019772">
    <property type="entry name" value="Ferrochelatase_AS"/>
</dbReference>
<reference evidence="10 11" key="1">
    <citation type="submission" date="2017-10" db="EMBL/GenBank/DDBJ databases">
        <title>Genome sequence of Caulobacter mirabilis FWC38.</title>
        <authorList>
            <person name="Fiebig A."/>
            <person name="Crosson S."/>
        </authorList>
    </citation>
    <scope>NUCLEOTIDE SEQUENCE [LARGE SCALE GENOMIC DNA]</scope>
    <source>
        <strain evidence="10 11">FWC 38</strain>
    </source>
</reference>
<dbReference type="EC" id="4.98.1.1" evidence="7 8"/>
<dbReference type="GO" id="GO:0046872">
    <property type="term" value="F:metal ion binding"/>
    <property type="evidence" value="ECO:0007669"/>
    <property type="project" value="UniProtKB-KW"/>
</dbReference>
<evidence type="ECO:0000256" key="3">
    <source>
        <dbReference type="ARBA" id="ARBA00023133"/>
    </source>
</evidence>
<dbReference type="InterPro" id="IPR001015">
    <property type="entry name" value="Ferrochelatase"/>
</dbReference>
<dbReference type="HAMAP" id="MF_00323">
    <property type="entry name" value="Ferrochelatase"/>
    <property type="match status" value="1"/>
</dbReference>